<name>A0A934Q0Z7_9BURK</name>
<keyword evidence="1" id="KW-1133">Transmembrane helix</keyword>
<dbReference type="InterPro" id="IPR014710">
    <property type="entry name" value="RmlC-like_jellyroll"/>
</dbReference>
<dbReference type="Gene3D" id="2.60.120.10">
    <property type="entry name" value="Jelly Rolls"/>
    <property type="match status" value="1"/>
</dbReference>
<dbReference type="CDD" id="cd00038">
    <property type="entry name" value="CAP_ED"/>
    <property type="match status" value="1"/>
</dbReference>
<feature type="transmembrane region" description="Helical" evidence="1">
    <location>
        <begin position="300"/>
        <end position="321"/>
    </location>
</feature>
<keyword evidence="1" id="KW-0812">Transmembrane</keyword>
<feature type="transmembrane region" description="Helical" evidence="1">
    <location>
        <begin position="399"/>
        <end position="429"/>
    </location>
</feature>
<organism evidence="4 5">
    <name type="scientific">Ramlibacter algicola</name>
    <dbReference type="NCBI Taxonomy" id="2795217"/>
    <lineage>
        <taxon>Bacteria</taxon>
        <taxon>Pseudomonadati</taxon>
        <taxon>Pseudomonadota</taxon>
        <taxon>Betaproteobacteria</taxon>
        <taxon>Burkholderiales</taxon>
        <taxon>Comamonadaceae</taxon>
        <taxon>Ramlibacter</taxon>
    </lineage>
</organism>
<feature type="transmembrane region" description="Helical" evidence="1">
    <location>
        <begin position="54"/>
        <end position="74"/>
    </location>
</feature>
<accession>A0A934Q0Z7</accession>
<evidence type="ECO:0000313" key="5">
    <source>
        <dbReference type="Proteomes" id="UP000617041"/>
    </source>
</evidence>
<protein>
    <submittedName>
        <fullName evidence="4">SLC26A/SulP transporter family protein</fullName>
    </submittedName>
</protein>
<dbReference type="InterPro" id="IPR000595">
    <property type="entry name" value="cNMP-bd_dom"/>
</dbReference>
<evidence type="ECO:0000259" key="3">
    <source>
        <dbReference type="PROSITE" id="PS50801"/>
    </source>
</evidence>
<dbReference type="SMART" id="SM00100">
    <property type="entry name" value="cNMP"/>
    <property type="match status" value="1"/>
</dbReference>
<gene>
    <name evidence="4" type="ORF">I8E28_08565</name>
</gene>
<dbReference type="PROSITE" id="PS50801">
    <property type="entry name" value="STAS"/>
    <property type="match status" value="1"/>
</dbReference>
<feature type="transmembrane region" description="Helical" evidence="1">
    <location>
        <begin position="261"/>
        <end position="280"/>
    </location>
</feature>
<sequence>MRQASTFTPLEDASTSQATGWGRSLLGALDASAFTIPLSLGAVVVIFGRHAPGMLSGALAATLIGLALVQLAAIRSHRPVLYSARFLEATTLAALVGHMALQLPSWGVPDTPEARAAAIKATTATAAIVMAALYLARADRFTRYIPTPVFAGFSNSIAVSLIISETIALHGLQQVPGSTAWGVAVVAGTVFAVGVAVRHWLRRWPATATGLVVGVVIGELLGRAGEHVTMVGSSDLNVRTAAVTDFLVFAAPGIDWMSLSGALVGQAAILGTIMFLNSAMTAQMLSQQDDRPAGPRGLPLATASASVVAALLGSAPLSGSAQSSMVASRHARLAAPLMVCMTAIALVVAFSGALGHVPIAAIAGALLCEAWFMVDRGSVQLLRRWLRRDPLRPLERENLALVAAVTATAVMLNIVAAVVVGFLLGLLLFAVRNAGRPARAVLTGAQVSSNCARPRADLQQLARHGHELRVVELAGDLFFVAVSSLESQFRAVLGEARCIVVDWTGVRHVDTSVVATIDKIERLADLSMVPLFHVDPARTAPEVAAALQLHSRGAHVAEDLDRALEQAENHLLQLYGSDTEAPSTTVLDAVSIFRDMDDHERQALEAAMEQRLFRAGDVVIEAGSASHELMVVLQGSASVIVPGPHQRGVRLAGVRRGAVIGELAFLDRATRSATVLAEEDLAVAVLTRDRFDRLSHEAPQLVQKLLSNLAIDLAARLRHTNRLASERQAGR</sequence>
<dbReference type="RefSeq" id="WP_200787570.1">
    <property type="nucleotide sequence ID" value="NZ_JAEDAO010000001.1"/>
</dbReference>
<feature type="transmembrane region" description="Helical" evidence="1">
    <location>
        <begin position="178"/>
        <end position="197"/>
    </location>
</feature>
<comment type="caution">
    <text evidence="4">The sequence shown here is derived from an EMBL/GenBank/DDBJ whole genome shotgun (WGS) entry which is preliminary data.</text>
</comment>
<keyword evidence="1" id="KW-0472">Membrane</keyword>
<dbReference type="PANTHER" id="PTHR43310">
    <property type="entry name" value="SULFATE TRANSPORTER YBAR-RELATED"/>
    <property type="match status" value="1"/>
</dbReference>
<feature type="domain" description="STAS" evidence="3">
    <location>
        <begin position="458"/>
        <end position="522"/>
    </location>
</feature>
<keyword evidence="5" id="KW-1185">Reference proteome</keyword>
<dbReference type="AlphaFoldDB" id="A0A934Q0Z7"/>
<dbReference type="InterPro" id="IPR052706">
    <property type="entry name" value="Membrane-Transporter-like"/>
</dbReference>
<dbReference type="Pfam" id="PF01740">
    <property type="entry name" value="STAS"/>
    <property type="match status" value="1"/>
</dbReference>
<dbReference type="InterPro" id="IPR002645">
    <property type="entry name" value="STAS_dom"/>
</dbReference>
<dbReference type="Proteomes" id="UP000617041">
    <property type="component" value="Unassembled WGS sequence"/>
</dbReference>
<dbReference type="SUPFAM" id="SSF52091">
    <property type="entry name" value="SpoIIaa-like"/>
    <property type="match status" value="1"/>
</dbReference>
<dbReference type="Pfam" id="PF00027">
    <property type="entry name" value="cNMP_binding"/>
    <property type="match status" value="1"/>
</dbReference>
<dbReference type="InterPro" id="IPR036513">
    <property type="entry name" value="STAS_dom_sf"/>
</dbReference>
<dbReference type="Gene3D" id="3.30.750.24">
    <property type="entry name" value="STAS domain"/>
    <property type="match status" value="1"/>
</dbReference>
<reference evidence="4" key="1">
    <citation type="submission" date="2020-12" db="EMBL/GenBank/DDBJ databases">
        <title>Ramlibacter sp. nov., isolated from a freshwater alga, Cryptomonas.</title>
        <authorList>
            <person name="Kim H.M."/>
            <person name="Jeon C.O."/>
        </authorList>
    </citation>
    <scope>NUCLEOTIDE SEQUENCE</scope>
    <source>
        <strain evidence="4">CrO1</strain>
    </source>
</reference>
<feature type="transmembrane region" description="Helical" evidence="1">
    <location>
        <begin position="148"/>
        <end position="172"/>
    </location>
</feature>
<feature type="transmembrane region" description="Helical" evidence="1">
    <location>
        <begin position="117"/>
        <end position="136"/>
    </location>
</feature>
<dbReference type="PROSITE" id="PS50042">
    <property type="entry name" value="CNMP_BINDING_3"/>
    <property type="match status" value="1"/>
</dbReference>
<evidence type="ECO:0000259" key="2">
    <source>
        <dbReference type="PROSITE" id="PS50042"/>
    </source>
</evidence>
<feature type="transmembrane region" description="Helical" evidence="1">
    <location>
        <begin position="86"/>
        <end position="105"/>
    </location>
</feature>
<evidence type="ECO:0000256" key="1">
    <source>
        <dbReference type="SAM" id="Phobius"/>
    </source>
</evidence>
<proteinExistence type="predicted"/>
<feature type="domain" description="Cyclic nucleotide-binding" evidence="2">
    <location>
        <begin position="592"/>
        <end position="712"/>
    </location>
</feature>
<dbReference type="PANTHER" id="PTHR43310:SF1">
    <property type="entry name" value="SULFATE TRANSPORTER YBAR-RELATED"/>
    <property type="match status" value="1"/>
</dbReference>
<dbReference type="EMBL" id="JAEDAO010000001">
    <property type="protein sequence ID" value="MBK0392642.1"/>
    <property type="molecule type" value="Genomic_DNA"/>
</dbReference>
<feature type="transmembrane region" description="Helical" evidence="1">
    <location>
        <begin position="25"/>
        <end position="48"/>
    </location>
</feature>
<dbReference type="InterPro" id="IPR018490">
    <property type="entry name" value="cNMP-bd_dom_sf"/>
</dbReference>
<feature type="transmembrane region" description="Helical" evidence="1">
    <location>
        <begin position="333"/>
        <end position="353"/>
    </location>
</feature>
<evidence type="ECO:0000313" key="4">
    <source>
        <dbReference type="EMBL" id="MBK0392642.1"/>
    </source>
</evidence>
<dbReference type="SUPFAM" id="SSF51206">
    <property type="entry name" value="cAMP-binding domain-like"/>
    <property type="match status" value="1"/>
</dbReference>